<evidence type="ECO:0000256" key="1">
    <source>
        <dbReference type="ARBA" id="ARBA00004571"/>
    </source>
</evidence>
<evidence type="ECO:0000256" key="6">
    <source>
        <dbReference type="ARBA" id="ARBA00023065"/>
    </source>
</evidence>
<evidence type="ECO:0000256" key="3">
    <source>
        <dbReference type="ARBA" id="ARBA00022452"/>
    </source>
</evidence>
<comment type="similarity">
    <text evidence="10 11">Belongs to the TonB-dependent receptor family.</text>
</comment>
<keyword evidence="7 11" id="KW-0798">TonB box</keyword>
<keyword evidence="16" id="KW-1185">Reference proteome</keyword>
<sequence length="647" mass="68666">MSKFQIVVPGLLLLSSPVFAQGEPLDDAAGESGLIIVTAARAPITSDQIASSVTVLDKPAIDASQAIIISDVLVRATGVTLTRNGGYGTATGVRIRGAESDQTVVVIDGVKLNDPSSTGGGYNFANLFVGDTAQIEILRGPQSILWGSQAIGGVVNIVTASPEKSLEGSFDVEAGSRQTFSARAGIGGVTGPVTWRLAGNAFTTDGISALSPRVGGVEPDRYTDVGGNGRVNVDLGGGAGLDLRGYYGRGRVEIDSTTRDTLDYSTTEDMLGYSAISVPLLDGRWRNRLAISATQTDRDSFGPTRARPQSLAAHGTNRRYEYQGGFAITQGWDATFGLEREESRLRTYNLPASLTAVIPTPTRGSARLDSLYGQLIAQVIDPLTITAGVRHDDHDRFGGNTVFGGGAILSLFNGNSLIRGNYAEGFKAPTLYQLQSEYGNAALKPETSEGWEAGLEQRLFDRAVTLSATYYARDAENLIVFYSCSGAPAGLCLQPGSATIGRSGYYDNVSRTRTQGVELGGSVDVAGFALSGNYSWIDAEDRSPGATLGKKLRRLPRNTANGSIGYAFGFGLSLAAAVRWSGKAFENAANTQILDDYTLIDLRAALKAGDGLEIYARAENLFDEYYETARNYNTLGRSIHVGLRGRF</sequence>
<keyword evidence="8 10" id="KW-0472">Membrane</keyword>
<dbReference type="PROSITE" id="PS52016">
    <property type="entry name" value="TONB_DEPENDENT_REC_3"/>
    <property type="match status" value="1"/>
</dbReference>
<dbReference type="PANTHER" id="PTHR30069">
    <property type="entry name" value="TONB-DEPENDENT OUTER MEMBRANE RECEPTOR"/>
    <property type="match status" value="1"/>
</dbReference>
<feature type="domain" description="TonB-dependent receptor plug" evidence="14">
    <location>
        <begin position="48"/>
        <end position="154"/>
    </location>
</feature>
<dbReference type="GO" id="GO:0006811">
    <property type="term" value="P:monoatomic ion transport"/>
    <property type="evidence" value="ECO:0007669"/>
    <property type="project" value="UniProtKB-KW"/>
</dbReference>
<dbReference type="EMBL" id="JACIJC010000004">
    <property type="protein sequence ID" value="MBB5686498.1"/>
    <property type="molecule type" value="Genomic_DNA"/>
</dbReference>
<name>A0A7W9AIW5_9SPHN</name>
<keyword evidence="9 10" id="KW-0998">Cell outer membrane</keyword>
<dbReference type="InterPro" id="IPR039426">
    <property type="entry name" value="TonB-dep_rcpt-like"/>
</dbReference>
<evidence type="ECO:0000256" key="4">
    <source>
        <dbReference type="ARBA" id="ARBA00022692"/>
    </source>
</evidence>
<organism evidence="15 16">
    <name type="scientific">Sphingobium boeckii</name>
    <dbReference type="NCBI Taxonomy" id="1082345"/>
    <lineage>
        <taxon>Bacteria</taxon>
        <taxon>Pseudomonadati</taxon>
        <taxon>Pseudomonadota</taxon>
        <taxon>Alphaproteobacteria</taxon>
        <taxon>Sphingomonadales</taxon>
        <taxon>Sphingomonadaceae</taxon>
        <taxon>Sphingobium</taxon>
    </lineage>
</organism>
<dbReference type="InterPro" id="IPR012910">
    <property type="entry name" value="Plug_dom"/>
</dbReference>
<evidence type="ECO:0000259" key="13">
    <source>
        <dbReference type="Pfam" id="PF00593"/>
    </source>
</evidence>
<protein>
    <submittedName>
        <fullName evidence="15">Vitamin B12 transporter</fullName>
    </submittedName>
</protein>
<dbReference type="GO" id="GO:0009279">
    <property type="term" value="C:cell outer membrane"/>
    <property type="evidence" value="ECO:0007669"/>
    <property type="project" value="UniProtKB-SubCell"/>
</dbReference>
<keyword evidence="5 12" id="KW-0732">Signal</keyword>
<reference evidence="15 16" key="1">
    <citation type="submission" date="2020-08" db="EMBL/GenBank/DDBJ databases">
        <title>Genomic Encyclopedia of Type Strains, Phase IV (KMG-IV): sequencing the most valuable type-strain genomes for metagenomic binning, comparative biology and taxonomic classification.</title>
        <authorList>
            <person name="Goeker M."/>
        </authorList>
    </citation>
    <scope>NUCLEOTIDE SEQUENCE [LARGE SCALE GENOMIC DNA]</scope>
    <source>
        <strain evidence="15 16">DSM 25079</strain>
    </source>
</reference>
<keyword evidence="6" id="KW-0406">Ion transport</keyword>
<proteinExistence type="inferred from homology"/>
<dbReference type="GO" id="GO:0015889">
    <property type="term" value="P:cobalamin transport"/>
    <property type="evidence" value="ECO:0007669"/>
    <property type="project" value="TreeGrafter"/>
</dbReference>
<dbReference type="InterPro" id="IPR037066">
    <property type="entry name" value="Plug_dom_sf"/>
</dbReference>
<feature type="domain" description="TonB-dependent receptor-like beta-barrel" evidence="13">
    <location>
        <begin position="219"/>
        <end position="621"/>
    </location>
</feature>
<dbReference type="AlphaFoldDB" id="A0A7W9AIW5"/>
<keyword evidence="3 10" id="KW-1134">Transmembrane beta strand</keyword>
<evidence type="ECO:0000256" key="12">
    <source>
        <dbReference type="SAM" id="SignalP"/>
    </source>
</evidence>
<evidence type="ECO:0000256" key="5">
    <source>
        <dbReference type="ARBA" id="ARBA00022729"/>
    </source>
</evidence>
<dbReference type="Gene3D" id="2.40.170.20">
    <property type="entry name" value="TonB-dependent receptor, beta-barrel domain"/>
    <property type="match status" value="1"/>
</dbReference>
<evidence type="ECO:0000313" key="15">
    <source>
        <dbReference type="EMBL" id="MBB5686498.1"/>
    </source>
</evidence>
<comment type="caution">
    <text evidence="15">The sequence shown here is derived from an EMBL/GenBank/DDBJ whole genome shotgun (WGS) entry which is preliminary data.</text>
</comment>
<dbReference type="PANTHER" id="PTHR30069:SF53">
    <property type="entry name" value="COLICIN I RECEPTOR-RELATED"/>
    <property type="match status" value="1"/>
</dbReference>
<dbReference type="Pfam" id="PF07715">
    <property type="entry name" value="Plug"/>
    <property type="match status" value="1"/>
</dbReference>
<gene>
    <name evidence="15" type="ORF">FHS49_002522</name>
</gene>
<evidence type="ECO:0000256" key="7">
    <source>
        <dbReference type="ARBA" id="ARBA00023077"/>
    </source>
</evidence>
<dbReference type="InterPro" id="IPR000531">
    <property type="entry name" value="Beta-barrel_TonB"/>
</dbReference>
<dbReference type="SUPFAM" id="SSF56935">
    <property type="entry name" value="Porins"/>
    <property type="match status" value="1"/>
</dbReference>
<evidence type="ECO:0000259" key="14">
    <source>
        <dbReference type="Pfam" id="PF07715"/>
    </source>
</evidence>
<keyword evidence="4 10" id="KW-0812">Transmembrane</keyword>
<feature type="signal peptide" evidence="12">
    <location>
        <begin position="1"/>
        <end position="20"/>
    </location>
</feature>
<evidence type="ECO:0000313" key="16">
    <source>
        <dbReference type="Proteomes" id="UP000549617"/>
    </source>
</evidence>
<feature type="chain" id="PRO_5031144408" evidence="12">
    <location>
        <begin position="21"/>
        <end position="647"/>
    </location>
</feature>
<evidence type="ECO:0000256" key="11">
    <source>
        <dbReference type="RuleBase" id="RU003357"/>
    </source>
</evidence>
<keyword evidence="2 10" id="KW-0813">Transport</keyword>
<dbReference type="Pfam" id="PF00593">
    <property type="entry name" value="TonB_dep_Rec_b-barrel"/>
    <property type="match status" value="1"/>
</dbReference>
<dbReference type="RefSeq" id="WP_184018987.1">
    <property type="nucleotide sequence ID" value="NZ_JACIJC010000004.1"/>
</dbReference>
<evidence type="ECO:0000256" key="10">
    <source>
        <dbReference type="PROSITE-ProRule" id="PRU01360"/>
    </source>
</evidence>
<evidence type="ECO:0000256" key="9">
    <source>
        <dbReference type="ARBA" id="ARBA00023237"/>
    </source>
</evidence>
<accession>A0A7W9AIW5</accession>
<evidence type="ECO:0000256" key="8">
    <source>
        <dbReference type="ARBA" id="ARBA00023136"/>
    </source>
</evidence>
<dbReference type="Gene3D" id="2.170.130.10">
    <property type="entry name" value="TonB-dependent receptor, plug domain"/>
    <property type="match status" value="1"/>
</dbReference>
<comment type="subcellular location">
    <subcellularLocation>
        <location evidence="1 10">Cell outer membrane</location>
        <topology evidence="1 10">Multi-pass membrane protein</topology>
    </subcellularLocation>
</comment>
<dbReference type="CDD" id="cd01347">
    <property type="entry name" value="ligand_gated_channel"/>
    <property type="match status" value="1"/>
</dbReference>
<evidence type="ECO:0000256" key="2">
    <source>
        <dbReference type="ARBA" id="ARBA00022448"/>
    </source>
</evidence>
<dbReference type="Proteomes" id="UP000549617">
    <property type="component" value="Unassembled WGS sequence"/>
</dbReference>
<dbReference type="InterPro" id="IPR036942">
    <property type="entry name" value="Beta-barrel_TonB_sf"/>
</dbReference>